<dbReference type="SUPFAM" id="SSF53300">
    <property type="entry name" value="vWA-like"/>
    <property type="match status" value="1"/>
</dbReference>
<dbReference type="KEGG" id="lcre:Pla8534_60370"/>
<dbReference type="Gene3D" id="3.40.50.410">
    <property type="entry name" value="von Willebrand factor, type A domain"/>
    <property type="match status" value="1"/>
</dbReference>
<dbReference type="Proteomes" id="UP000317648">
    <property type="component" value="Chromosome"/>
</dbReference>
<feature type="domain" description="VWFA" evidence="1">
    <location>
        <begin position="84"/>
        <end position="250"/>
    </location>
</feature>
<dbReference type="SMART" id="SM00327">
    <property type="entry name" value="VWA"/>
    <property type="match status" value="1"/>
</dbReference>
<dbReference type="InterPro" id="IPR002881">
    <property type="entry name" value="DUF58"/>
</dbReference>
<dbReference type="AlphaFoldDB" id="A0A518E247"/>
<evidence type="ECO:0000313" key="3">
    <source>
        <dbReference type="Proteomes" id="UP000317648"/>
    </source>
</evidence>
<accession>A0A518E247</accession>
<sequence length="302" mass="34594">MAQSLLNRYLSPDALNHLANRPIQPLELVIGNLAGAHKSPLSGFAVEFAGHREYSPGDDPKHVDWRVFYTRDKYFVKQYELETNFICHLVLDVSASMRYGEGYEQKLNFASRLAVTLGHAVVGQSDKVSLTTFDDKVRGYVSPSNAMSQIVRMAHHLDEISPVEKTAMGDCLHEFATRTGRREIVMIFSDFFTDLDELESVIQRMRYQRHEVVLFQILHHDELAFELEGMVKFVGLESDDDLLAQSEDLKASYLTAMRKFSTELEEVASRNRCEFVQVDTSRSMGEMLADYLNRRSRLNRGR</sequence>
<dbReference type="InterPro" id="IPR036465">
    <property type="entry name" value="vWFA_dom_sf"/>
</dbReference>
<dbReference type="PANTHER" id="PTHR33608">
    <property type="entry name" value="BLL2464 PROTEIN"/>
    <property type="match status" value="1"/>
</dbReference>
<name>A0A518E247_9BACT</name>
<gene>
    <name evidence="2" type="ORF">Pla8534_60370</name>
</gene>
<dbReference type="OrthoDB" id="9780819at2"/>
<evidence type="ECO:0000313" key="2">
    <source>
        <dbReference type="EMBL" id="QDU98176.1"/>
    </source>
</evidence>
<dbReference type="PANTHER" id="PTHR33608:SF7">
    <property type="entry name" value="DUF58 DOMAIN-CONTAINING PROTEIN"/>
    <property type="match status" value="1"/>
</dbReference>
<dbReference type="RefSeq" id="WP_145057216.1">
    <property type="nucleotide sequence ID" value="NZ_CP036433.1"/>
</dbReference>
<protein>
    <recommendedName>
        <fullName evidence="1">VWFA domain-containing protein</fullName>
    </recommendedName>
</protein>
<reference evidence="2 3" key="1">
    <citation type="submission" date="2019-02" db="EMBL/GenBank/DDBJ databases">
        <title>Deep-cultivation of Planctomycetes and their phenomic and genomic characterization uncovers novel biology.</title>
        <authorList>
            <person name="Wiegand S."/>
            <person name="Jogler M."/>
            <person name="Boedeker C."/>
            <person name="Pinto D."/>
            <person name="Vollmers J."/>
            <person name="Rivas-Marin E."/>
            <person name="Kohn T."/>
            <person name="Peeters S.H."/>
            <person name="Heuer A."/>
            <person name="Rast P."/>
            <person name="Oberbeckmann S."/>
            <person name="Bunk B."/>
            <person name="Jeske O."/>
            <person name="Meyerdierks A."/>
            <person name="Storesund J.E."/>
            <person name="Kallscheuer N."/>
            <person name="Luecker S."/>
            <person name="Lage O.M."/>
            <person name="Pohl T."/>
            <person name="Merkel B.J."/>
            <person name="Hornburger P."/>
            <person name="Mueller R.-W."/>
            <person name="Bruemmer F."/>
            <person name="Labrenz M."/>
            <person name="Spormann A.M."/>
            <person name="Op den Camp H."/>
            <person name="Overmann J."/>
            <person name="Amann R."/>
            <person name="Jetten M.S.M."/>
            <person name="Mascher T."/>
            <person name="Medema M.H."/>
            <person name="Devos D.P."/>
            <person name="Kaster A.-K."/>
            <person name="Ovreas L."/>
            <person name="Rohde M."/>
            <person name="Galperin M.Y."/>
            <person name="Jogler C."/>
        </authorList>
    </citation>
    <scope>NUCLEOTIDE SEQUENCE [LARGE SCALE GENOMIC DNA]</scope>
    <source>
        <strain evidence="2 3">Pla85_3_4</strain>
    </source>
</reference>
<proteinExistence type="predicted"/>
<evidence type="ECO:0000259" key="1">
    <source>
        <dbReference type="SMART" id="SM00327"/>
    </source>
</evidence>
<dbReference type="CDD" id="cd00198">
    <property type="entry name" value="vWFA"/>
    <property type="match status" value="1"/>
</dbReference>
<organism evidence="2 3">
    <name type="scientific">Lignipirellula cremea</name>
    <dbReference type="NCBI Taxonomy" id="2528010"/>
    <lineage>
        <taxon>Bacteria</taxon>
        <taxon>Pseudomonadati</taxon>
        <taxon>Planctomycetota</taxon>
        <taxon>Planctomycetia</taxon>
        <taxon>Pirellulales</taxon>
        <taxon>Pirellulaceae</taxon>
        <taxon>Lignipirellula</taxon>
    </lineage>
</organism>
<dbReference type="Pfam" id="PF01882">
    <property type="entry name" value="DUF58"/>
    <property type="match status" value="1"/>
</dbReference>
<keyword evidence="3" id="KW-1185">Reference proteome</keyword>
<dbReference type="EMBL" id="CP036433">
    <property type="protein sequence ID" value="QDU98176.1"/>
    <property type="molecule type" value="Genomic_DNA"/>
</dbReference>
<dbReference type="InterPro" id="IPR002035">
    <property type="entry name" value="VWF_A"/>
</dbReference>